<name>A0A0K0EG90_STRER</name>
<sequence>MLKYCIYFFIGLININYQFINCGIISRNEITNINQKISDELLLFEGKNKNISPEYLKNYIENEKIVSPYKIEKDIQLDFNFKPLNDNESTTSIPTIWSFMDENGSEERKKLIEQEIEDPFKNNKK</sequence>
<evidence type="ECO:0000313" key="1">
    <source>
        <dbReference type="Proteomes" id="UP000035681"/>
    </source>
</evidence>
<evidence type="ECO:0000313" key="3">
    <source>
        <dbReference type="WBParaSite" id="TCONS_00014441.p1"/>
    </source>
</evidence>
<keyword evidence="1" id="KW-1185">Reference proteome</keyword>
<organism evidence="2">
    <name type="scientific">Strongyloides stercoralis</name>
    <name type="common">Threadworm</name>
    <dbReference type="NCBI Taxonomy" id="6248"/>
    <lineage>
        <taxon>Eukaryota</taxon>
        <taxon>Metazoa</taxon>
        <taxon>Ecdysozoa</taxon>
        <taxon>Nematoda</taxon>
        <taxon>Chromadorea</taxon>
        <taxon>Rhabditida</taxon>
        <taxon>Tylenchina</taxon>
        <taxon>Panagrolaimomorpha</taxon>
        <taxon>Strongyloidoidea</taxon>
        <taxon>Strongyloididae</taxon>
        <taxon>Strongyloides</taxon>
    </lineage>
</organism>
<reference evidence="2" key="1">
    <citation type="submission" date="2015-08" db="UniProtKB">
        <authorList>
            <consortium name="WormBaseParasite"/>
        </authorList>
    </citation>
    <scope>IDENTIFICATION</scope>
</reference>
<dbReference type="AlphaFoldDB" id="A0A0K0EG90"/>
<dbReference type="WBParaSite" id="TCONS_00014441.p1">
    <property type="protein sequence ID" value="TCONS_00014441.p1"/>
    <property type="gene ID" value="XLOC_009648"/>
</dbReference>
<dbReference type="WBParaSite" id="SSTP_0000850000.1">
    <property type="protein sequence ID" value="SSTP_0000850000.1"/>
    <property type="gene ID" value="SSTP_0000850000"/>
</dbReference>
<accession>A0A0K0EG90</accession>
<dbReference type="Proteomes" id="UP000035681">
    <property type="component" value="Unplaced"/>
</dbReference>
<evidence type="ECO:0000313" key="2">
    <source>
        <dbReference type="WBParaSite" id="SSTP_0000850000.1"/>
    </source>
</evidence>
<proteinExistence type="predicted"/>
<protein>
    <submittedName>
        <fullName evidence="2 3">Uncharacterized protein</fullName>
    </submittedName>
</protein>